<evidence type="ECO:0000256" key="3">
    <source>
        <dbReference type="ARBA" id="ARBA00022827"/>
    </source>
</evidence>
<dbReference type="InterPro" id="IPR004099">
    <property type="entry name" value="Pyr_nucl-diS_OxRdtase_dimer"/>
</dbReference>
<keyword evidence="14" id="KW-1185">Reference proteome</keyword>
<dbReference type="STRING" id="655015.B1812_11495"/>
<dbReference type="Gene3D" id="3.50.50.60">
    <property type="entry name" value="FAD/NAD(P)-binding domain"/>
    <property type="match status" value="2"/>
</dbReference>
<evidence type="ECO:0000259" key="12">
    <source>
        <dbReference type="Pfam" id="PF07992"/>
    </source>
</evidence>
<evidence type="ECO:0000256" key="1">
    <source>
        <dbReference type="ARBA" id="ARBA00007532"/>
    </source>
</evidence>
<dbReference type="GO" id="GO:0005829">
    <property type="term" value="C:cytosol"/>
    <property type="evidence" value="ECO:0007669"/>
    <property type="project" value="TreeGrafter"/>
</dbReference>
<dbReference type="PIRSF" id="PIRSF000350">
    <property type="entry name" value="Mercury_reductase_MerA"/>
    <property type="match status" value="1"/>
</dbReference>
<comment type="similarity">
    <text evidence="1 10">Belongs to the class-I pyridine nucleotide-disulfide oxidoreductase family.</text>
</comment>
<feature type="binding site" evidence="8">
    <location>
        <begin position="176"/>
        <end position="183"/>
    </location>
    <ligand>
        <name>NAD(+)</name>
        <dbReference type="ChEBI" id="CHEBI:57540"/>
    </ligand>
</feature>
<accession>A0A1W6MVS1</accession>
<keyword evidence="3 8" id="KW-0274">FAD</keyword>
<dbReference type="PANTHER" id="PTHR42737:SF2">
    <property type="entry name" value="GLUTATHIONE REDUCTASE"/>
    <property type="match status" value="1"/>
</dbReference>
<dbReference type="Pfam" id="PF02852">
    <property type="entry name" value="Pyr_redox_dim"/>
    <property type="match status" value="1"/>
</dbReference>
<dbReference type="InterPro" id="IPR001100">
    <property type="entry name" value="Pyr_nuc-diS_OxRdtase"/>
</dbReference>
<evidence type="ECO:0000256" key="8">
    <source>
        <dbReference type="PIRSR" id="PIRSR000350-3"/>
    </source>
</evidence>
<dbReference type="GO" id="GO:0034599">
    <property type="term" value="P:cellular response to oxidative stress"/>
    <property type="evidence" value="ECO:0007669"/>
    <property type="project" value="TreeGrafter"/>
</dbReference>
<dbReference type="GO" id="GO:0004362">
    <property type="term" value="F:glutathione-disulfide reductase (NADPH) activity"/>
    <property type="evidence" value="ECO:0007669"/>
    <property type="project" value="TreeGrafter"/>
</dbReference>
<comment type="cofactor">
    <cofactor evidence="8">
        <name>FAD</name>
        <dbReference type="ChEBI" id="CHEBI:57692"/>
    </cofactor>
    <text evidence="8">Binds 1 FAD per subunit.</text>
</comment>
<evidence type="ECO:0000256" key="5">
    <source>
        <dbReference type="ARBA" id="ARBA00023157"/>
    </source>
</evidence>
<keyword evidence="6 10" id="KW-0676">Redox-active center</keyword>
<keyword evidence="8" id="KW-0520">NAD</keyword>
<dbReference type="SUPFAM" id="SSF51905">
    <property type="entry name" value="FAD/NAD(P)-binding domain"/>
    <property type="match status" value="1"/>
</dbReference>
<dbReference type="PROSITE" id="PS00076">
    <property type="entry name" value="PYRIDINE_REDOX_1"/>
    <property type="match status" value="1"/>
</dbReference>
<keyword evidence="4 10" id="KW-0560">Oxidoreductase</keyword>
<evidence type="ECO:0000256" key="10">
    <source>
        <dbReference type="RuleBase" id="RU003691"/>
    </source>
</evidence>
<feature type="binding site" evidence="8">
    <location>
        <position position="304"/>
    </location>
    <ligand>
        <name>FAD</name>
        <dbReference type="ChEBI" id="CHEBI:57692"/>
    </ligand>
</feature>
<dbReference type="InterPro" id="IPR023753">
    <property type="entry name" value="FAD/NAD-binding_dom"/>
</dbReference>
<dbReference type="PRINTS" id="PR00368">
    <property type="entry name" value="FADPNR"/>
</dbReference>
<evidence type="ECO:0000313" key="14">
    <source>
        <dbReference type="Proteomes" id="UP000193978"/>
    </source>
</evidence>
<keyword evidence="5" id="KW-1015">Disulfide bond</keyword>
<evidence type="ECO:0000256" key="6">
    <source>
        <dbReference type="ARBA" id="ARBA00023284"/>
    </source>
</evidence>
<feature type="domain" description="Pyridine nucleotide-disulphide oxidoreductase dimerisation" evidence="11">
    <location>
        <begin position="339"/>
        <end position="447"/>
    </location>
</feature>
<dbReference type="Gene3D" id="3.30.390.30">
    <property type="match status" value="1"/>
</dbReference>
<dbReference type="GO" id="GO:0050660">
    <property type="term" value="F:flavin adenine dinucleotide binding"/>
    <property type="evidence" value="ECO:0007669"/>
    <property type="project" value="InterPro"/>
</dbReference>
<feature type="binding site" evidence="8">
    <location>
        <position position="263"/>
    </location>
    <ligand>
        <name>NAD(+)</name>
        <dbReference type="ChEBI" id="CHEBI:57540"/>
    </ligand>
</feature>
<dbReference type="GO" id="GO:0045454">
    <property type="term" value="P:cell redox homeostasis"/>
    <property type="evidence" value="ECO:0007669"/>
    <property type="project" value="InterPro"/>
</dbReference>
<dbReference type="EMBL" id="CP019948">
    <property type="protein sequence ID" value="ARN81589.1"/>
    <property type="molecule type" value="Genomic_DNA"/>
</dbReference>
<evidence type="ECO:0000256" key="9">
    <source>
        <dbReference type="PIRSR" id="PIRSR000350-4"/>
    </source>
</evidence>
<dbReference type="InterPro" id="IPR012999">
    <property type="entry name" value="Pyr_OxRdtase_I_AS"/>
</dbReference>
<reference evidence="13 14" key="1">
    <citation type="submission" date="2017-02" db="EMBL/GenBank/DDBJ databases">
        <authorList>
            <person name="Peterson S.W."/>
        </authorList>
    </citation>
    <scope>NUCLEOTIDE SEQUENCE [LARGE SCALE GENOMIC DNA]</scope>
    <source>
        <strain evidence="13 14">S285</strain>
    </source>
</reference>
<dbReference type="OrthoDB" id="9776382at2"/>
<dbReference type="Pfam" id="PF07992">
    <property type="entry name" value="Pyr_redox_2"/>
    <property type="match status" value="1"/>
</dbReference>
<dbReference type="SUPFAM" id="SSF55424">
    <property type="entry name" value="FAD/NAD-linked reductases, dimerisation (C-terminal) domain"/>
    <property type="match status" value="1"/>
</dbReference>
<keyword evidence="8" id="KW-0547">Nucleotide-binding</keyword>
<dbReference type="InterPro" id="IPR036188">
    <property type="entry name" value="FAD/NAD-bd_sf"/>
</dbReference>
<evidence type="ECO:0000256" key="2">
    <source>
        <dbReference type="ARBA" id="ARBA00022630"/>
    </source>
</evidence>
<dbReference type="GO" id="GO:0006749">
    <property type="term" value="P:glutathione metabolic process"/>
    <property type="evidence" value="ECO:0007669"/>
    <property type="project" value="TreeGrafter"/>
</dbReference>
<dbReference type="InterPro" id="IPR016156">
    <property type="entry name" value="FAD/NAD-linked_Rdtase_dimer_sf"/>
</dbReference>
<dbReference type="InterPro" id="IPR046952">
    <property type="entry name" value="GSHR/TRXR-like"/>
</dbReference>
<feature type="disulfide bond" description="Redox-active" evidence="9">
    <location>
        <begin position="43"/>
        <end position="48"/>
    </location>
</feature>
<keyword evidence="2 10" id="KW-0285">Flavoprotein</keyword>
<dbReference type="NCBIfam" id="NF004776">
    <property type="entry name" value="PRK06116.1"/>
    <property type="match status" value="1"/>
</dbReference>
<proteinExistence type="inferred from homology"/>
<dbReference type="Proteomes" id="UP000193978">
    <property type="component" value="Chromosome"/>
</dbReference>
<dbReference type="AlphaFoldDB" id="A0A1W6MVS1"/>
<dbReference type="KEGG" id="mbry:B1812_11495"/>
<feature type="binding site" evidence="8">
    <location>
        <position position="52"/>
    </location>
    <ligand>
        <name>FAD</name>
        <dbReference type="ChEBI" id="CHEBI:57692"/>
    </ligand>
</feature>
<evidence type="ECO:0000256" key="7">
    <source>
        <dbReference type="PIRSR" id="PIRSR000350-2"/>
    </source>
</evidence>
<gene>
    <name evidence="13" type="ORF">B1812_11495</name>
</gene>
<sequence>MADFDFDFFVIGAGSGGVRAARIAAGHGAKVGIAESFRFGGTCVIRGCVPKKLYVMASRYADDFEDARGFGWSVAGAEFDWSRLVAAKEREITRLEGLYRANLEAAGVSIFPARATLQGPEAVCLSDGRVFSARHILVATGGAPVHAPQVPGIELALTSNEIFDLPSFPRRLLILGAGYIAVEFAALFAKLGAKVTLHYRADLPLRGFDDDLRTRLAAGLADAGVELFPLAKLGSLEKTGETLRARFEDGSSLEADIVMAATGRRPATAGLGLEAAGVQLSQQGAIMVNAASQSSVASIHAVGDVTDRLNLTPVAIREGQALADRLFGKGAPPVDYEFTPTAVFSTPEIGTVGLTEEEAAGRVGELDIYEAEFRPMQATLTGRSTKAYMKLIVAADGGRVLGAHLLGPQAAEMAQLLALALRMGATKADFDATMALHPTLAEELVTMRKISRKRRAHSQSE</sequence>
<dbReference type="RefSeq" id="WP_085771706.1">
    <property type="nucleotide sequence ID" value="NZ_AP027149.1"/>
</dbReference>
<dbReference type="PRINTS" id="PR00411">
    <property type="entry name" value="PNDRDTASEI"/>
</dbReference>
<evidence type="ECO:0000313" key="13">
    <source>
        <dbReference type="EMBL" id="ARN81589.1"/>
    </source>
</evidence>
<protein>
    <submittedName>
        <fullName evidence="13">Glutathione-disulfide reductase</fullName>
    </submittedName>
</protein>
<evidence type="ECO:0000256" key="4">
    <source>
        <dbReference type="ARBA" id="ARBA00023002"/>
    </source>
</evidence>
<feature type="active site" description="Proton acceptor" evidence="7">
    <location>
        <position position="437"/>
    </location>
</feature>
<feature type="domain" description="FAD/NAD(P)-binding" evidence="12">
    <location>
        <begin position="7"/>
        <end position="319"/>
    </location>
</feature>
<evidence type="ECO:0000259" key="11">
    <source>
        <dbReference type="Pfam" id="PF02852"/>
    </source>
</evidence>
<dbReference type="PANTHER" id="PTHR42737">
    <property type="entry name" value="GLUTATHIONE REDUCTASE"/>
    <property type="match status" value="1"/>
</dbReference>
<organism evidence="13 14">
    <name type="scientific">Methylocystis bryophila</name>
    <dbReference type="NCBI Taxonomy" id="655015"/>
    <lineage>
        <taxon>Bacteria</taxon>
        <taxon>Pseudomonadati</taxon>
        <taxon>Pseudomonadota</taxon>
        <taxon>Alphaproteobacteria</taxon>
        <taxon>Hyphomicrobiales</taxon>
        <taxon>Methylocystaceae</taxon>
        <taxon>Methylocystis</taxon>
    </lineage>
</organism>
<name>A0A1W6MVS1_9HYPH</name>